<dbReference type="InterPro" id="IPR031481">
    <property type="entry name" value="Glyco_tran_10_N"/>
</dbReference>
<comment type="similarity">
    <text evidence="3 12">Belongs to the glycosyltransferase 10 family.</text>
</comment>
<dbReference type="AlphaFoldDB" id="A7RYV4"/>
<dbReference type="PANTHER" id="PTHR48438">
    <property type="entry name" value="ALPHA-(1,3)-FUCOSYLTRANSFERASE C-RELATED"/>
    <property type="match status" value="1"/>
</dbReference>
<evidence type="ECO:0000256" key="12">
    <source>
        <dbReference type="RuleBase" id="RU003832"/>
    </source>
</evidence>
<dbReference type="EMBL" id="DS469554">
    <property type="protein sequence ID" value="EDO43390.1"/>
    <property type="molecule type" value="Genomic_DNA"/>
</dbReference>
<dbReference type="InterPro" id="IPR055270">
    <property type="entry name" value="Glyco_tran_10_C"/>
</dbReference>
<dbReference type="Proteomes" id="UP000001593">
    <property type="component" value="Unassembled WGS sequence"/>
</dbReference>
<feature type="non-terminal residue" evidence="15">
    <location>
        <position position="1"/>
    </location>
</feature>
<dbReference type="OrthoDB" id="427096at2759"/>
<evidence type="ECO:0000256" key="10">
    <source>
        <dbReference type="ARBA" id="ARBA00023136"/>
    </source>
</evidence>
<gene>
    <name evidence="15" type="ORF">NEMVEDRAFT_v1g98008</name>
</gene>
<evidence type="ECO:0000256" key="11">
    <source>
        <dbReference type="ARBA" id="ARBA00023180"/>
    </source>
</evidence>
<dbReference type="GO" id="GO:0046920">
    <property type="term" value="F:alpha-(1-&gt;3)-fucosyltransferase activity"/>
    <property type="evidence" value="ECO:0000318"/>
    <property type="project" value="GO_Central"/>
</dbReference>
<dbReference type="Gene3D" id="3.40.50.11660">
    <property type="entry name" value="Glycosyl transferase family 10, C-terminal domain"/>
    <property type="match status" value="1"/>
</dbReference>
<evidence type="ECO:0000259" key="14">
    <source>
        <dbReference type="Pfam" id="PF17039"/>
    </source>
</evidence>
<evidence type="ECO:0000256" key="7">
    <source>
        <dbReference type="ARBA" id="ARBA00022968"/>
    </source>
</evidence>
<feature type="non-terminal residue" evidence="15">
    <location>
        <position position="288"/>
    </location>
</feature>
<keyword evidence="6 12" id="KW-0812">Transmembrane</keyword>
<dbReference type="PANTHER" id="PTHR48438:SF1">
    <property type="entry name" value="ALPHA-(1,3)-FUCOSYLTRANSFERASE C-RELATED"/>
    <property type="match status" value="1"/>
</dbReference>
<evidence type="ECO:0000256" key="4">
    <source>
        <dbReference type="ARBA" id="ARBA00022676"/>
    </source>
</evidence>
<dbReference type="GO" id="GO:0000139">
    <property type="term" value="C:Golgi membrane"/>
    <property type="evidence" value="ECO:0007669"/>
    <property type="project" value="UniProtKB-SubCell"/>
</dbReference>
<dbReference type="Pfam" id="PF17039">
    <property type="entry name" value="Glyco_tran_10_N"/>
    <property type="match status" value="1"/>
</dbReference>
<keyword evidence="4 12" id="KW-0328">Glycosyltransferase</keyword>
<evidence type="ECO:0000256" key="3">
    <source>
        <dbReference type="ARBA" id="ARBA00008919"/>
    </source>
</evidence>
<evidence type="ECO:0000256" key="2">
    <source>
        <dbReference type="ARBA" id="ARBA00004922"/>
    </source>
</evidence>
<dbReference type="EC" id="2.4.1.-" evidence="12"/>
<name>A7RYV4_NEMVE</name>
<keyword evidence="9 12" id="KW-0333">Golgi apparatus</keyword>
<comment type="subcellular location">
    <subcellularLocation>
        <location evidence="1">Golgi apparatus membrane</location>
        <topology evidence="1">Single-pass type II membrane protein</topology>
    </subcellularLocation>
    <subcellularLocation>
        <location evidence="12">Golgi apparatus</location>
        <location evidence="12">Golgi stack membrane</location>
        <topology evidence="12">Single-pass type II membrane protein</topology>
    </subcellularLocation>
</comment>
<proteinExistence type="inferred from homology"/>
<dbReference type="FunFam" id="3.40.50.11660:FF:000015">
    <property type="entry name" value="Predicted protein"/>
    <property type="match status" value="1"/>
</dbReference>
<keyword evidence="5 12" id="KW-0808">Transferase</keyword>
<evidence type="ECO:0000313" key="15">
    <source>
        <dbReference type="EMBL" id="EDO43390.1"/>
    </source>
</evidence>
<dbReference type="InParanoid" id="A7RYV4"/>
<keyword evidence="11" id="KW-0325">Glycoprotein</keyword>
<evidence type="ECO:0000256" key="1">
    <source>
        <dbReference type="ARBA" id="ARBA00004323"/>
    </source>
</evidence>
<comment type="pathway">
    <text evidence="2">Protein modification; protein glycosylation.</text>
</comment>
<evidence type="ECO:0000259" key="13">
    <source>
        <dbReference type="Pfam" id="PF00852"/>
    </source>
</evidence>
<keyword evidence="16" id="KW-1185">Reference proteome</keyword>
<feature type="domain" description="Fucosyltransferase N-terminal" evidence="14">
    <location>
        <begin position="20"/>
        <end position="110"/>
    </location>
</feature>
<dbReference type="KEGG" id="nve:5515357"/>
<dbReference type="SUPFAM" id="SSF53756">
    <property type="entry name" value="UDP-Glycosyltransferase/glycogen phosphorylase"/>
    <property type="match status" value="1"/>
</dbReference>
<sequence>LPWPGINDNPVGLTDTSGRSCGVSSCRISTHREDFHRSHAVVFHGVSMRDELHEITGALYRAKPARQKWVWYEHENPAKVALSYDVNALNSRIDITATYRPSSDIFIPYGSFRRREEKGRKEPSRNYAEGKDKLVFWTVSNCKPKLRIKLVRRLAKFVRVDVFGQCSSSFYWFKRNCTRWSTACDSIRRRYKFAIALENHNCMDYLTEKYWGIVSEANMVPILVAGSYTKRYLIAGSYINLLDFPSATALGDYLLYLDGNDTAYSQYFSWKEIYEVDLWSGSWICKLC</sequence>
<evidence type="ECO:0000313" key="16">
    <source>
        <dbReference type="Proteomes" id="UP000001593"/>
    </source>
</evidence>
<feature type="domain" description="Fucosyltransferase C-terminal" evidence="13">
    <location>
        <begin position="129"/>
        <end position="288"/>
    </location>
</feature>
<accession>A7RYV4</accession>
<dbReference type="InterPro" id="IPR001503">
    <property type="entry name" value="Glyco_trans_10"/>
</dbReference>
<evidence type="ECO:0000256" key="9">
    <source>
        <dbReference type="ARBA" id="ARBA00023034"/>
    </source>
</evidence>
<protein>
    <recommendedName>
        <fullName evidence="12">Fucosyltransferase</fullName>
        <ecNumber evidence="12">2.4.1.-</ecNumber>
    </recommendedName>
</protein>
<dbReference type="InterPro" id="IPR038577">
    <property type="entry name" value="GT10-like_C_sf"/>
</dbReference>
<dbReference type="Pfam" id="PF00852">
    <property type="entry name" value="Glyco_transf_10"/>
    <property type="match status" value="1"/>
</dbReference>
<dbReference type="UniPathway" id="UPA00378"/>
<keyword evidence="7" id="KW-0735">Signal-anchor</keyword>
<evidence type="ECO:0000256" key="8">
    <source>
        <dbReference type="ARBA" id="ARBA00022989"/>
    </source>
</evidence>
<dbReference type="OMA" id="ISTHRED"/>
<keyword evidence="8" id="KW-1133">Transmembrane helix</keyword>
<organism evidence="15 16">
    <name type="scientific">Nematostella vectensis</name>
    <name type="common">Starlet sea anemone</name>
    <dbReference type="NCBI Taxonomy" id="45351"/>
    <lineage>
        <taxon>Eukaryota</taxon>
        <taxon>Metazoa</taxon>
        <taxon>Cnidaria</taxon>
        <taxon>Anthozoa</taxon>
        <taxon>Hexacorallia</taxon>
        <taxon>Actiniaria</taxon>
        <taxon>Edwardsiidae</taxon>
        <taxon>Nematostella</taxon>
    </lineage>
</organism>
<dbReference type="FunCoup" id="A7RYV4">
    <property type="interactions" value="19"/>
</dbReference>
<reference evidence="15 16" key="1">
    <citation type="journal article" date="2007" name="Science">
        <title>Sea anemone genome reveals ancestral eumetazoan gene repertoire and genomic organization.</title>
        <authorList>
            <person name="Putnam N.H."/>
            <person name="Srivastava M."/>
            <person name="Hellsten U."/>
            <person name="Dirks B."/>
            <person name="Chapman J."/>
            <person name="Salamov A."/>
            <person name="Terry A."/>
            <person name="Shapiro H."/>
            <person name="Lindquist E."/>
            <person name="Kapitonov V.V."/>
            <person name="Jurka J."/>
            <person name="Genikhovich G."/>
            <person name="Grigoriev I.V."/>
            <person name="Lucas S.M."/>
            <person name="Steele R.E."/>
            <person name="Finnerty J.R."/>
            <person name="Technau U."/>
            <person name="Martindale M.Q."/>
            <person name="Rokhsar D.S."/>
        </authorList>
    </citation>
    <scope>NUCLEOTIDE SEQUENCE [LARGE SCALE GENOMIC DNA]</scope>
    <source>
        <strain evidence="16">CH2 X CH6</strain>
    </source>
</reference>
<dbReference type="PhylomeDB" id="A7RYV4"/>
<dbReference type="GO" id="GO:0032580">
    <property type="term" value="C:Golgi cisterna membrane"/>
    <property type="evidence" value="ECO:0007669"/>
    <property type="project" value="UniProtKB-SubCell"/>
</dbReference>
<evidence type="ECO:0000256" key="6">
    <source>
        <dbReference type="ARBA" id="ARBA00022692"/>
    </source>
</evidence>
<dbReference type="eggNOG" id="KOG2619">
    <property type="taxonomic scope" value="Eukaryota"/>
</dbReference>
<dbReference type="STRING" id="45351.A7RYV4"/>
<dbReference type="HOGENOM" id="CLU_032075_3_0_1"/>
<evidence type="ECO:0000256" key="5">
    <source>
        <dbReference type="ARBA" id="ARBA00022679"/>
    </source>
</evidence>
<keyword evidence="10" id="KW-0472">Membrane</keyword>